<gene>
    <name evidence="1" type="ORF">DRF59_12935</name>
</gene>
<dbReference type="Proteomes" id="UP000256769">
    <property type="component" value="Unassembled WGS sequence"/>
</dbReference>
<keyword evidence="2" id="KW-1185">Reference proteome</keyword>
<dbReference type="RefSeq" id="WP_115960672.1">
    <property type="nucleotide sequence ID" value="NZ_CBCRVL010000035.1"/>
</dbReference>
<evidence type="ECO:0000313" key="2">
    <source>
        <dbReference type="Proteomes" id="UP000256769"/>
    </source>
</evidence>
<dbReference type="AlphaFoldDB" id="A0A3D9CKV1"/>
<sequence>MVCIDVGTFYDTILVLNKFGLNHIGGIKGYIGSYLSYKYNGKELQESGFYDYGARMYMADLGRWGVVDNYSENYNSMSPYNYVAGNPIKFIDINGEWIYINDEDGTQYRYHNGATQHQVNGKWTNVDESTKLSDYVVKAVAGLNYLDKNTSIGNTMINYFDQGQGKDGKMRDNIVDLNTLSTKGVWTTAGKDGQYSPLYTTIGHEMAHIYGYFALGQIAQSDERFGDESTTAEIFGTHAENIIRAETGLPLRTHYKTIIDGVGKQFPANGSRLIDSVGNSIFYNSSGNQITPIPSLESVLRVNNSILQNKYNYYGGAVIYHLQKFKNLGH</sequence>
<dbReference type="NCBIfam" id="TIGR03696">
    <property type="entry name" value="Rhs_assc_core"/>
    <property type="match status" value="1"/>
</dbReference>
<evidence type="ECO:0008006" key="3">
    <source>
        <dbReference type="Google" id="ProtNLM"/>
    </source>
</evidence>
<protein>
    <recommendedName>
        <fullName evidence="3">RHS repeat-associated core domain-containing protein</fullName>
    </recommendedName>
</protein>
<dbReference type="InterPro" id="IPR022385">
    <property type="entry name" value="Rhs_assc_core"/>
</dbReference>
<dbReference type="PANTHER" id="PTHR32305">
    <property type="match status" value="1"/>
</dbReference>
<name>A0A3D9CKV1_9FLAO</name>
<evidence type="ECO:0000313" key="1">
    <source>
        <dbReference type="EMBL" id="REC66371.1"/>
    </source>
</evidence>
<accession>A0A3D9CKV1</accession>
<organism evidence="1 2">
    <name type="scientific">Chryseobacterium flavum</name>
    <dbReference type="NCBI Taxonomy" id="415851"/>
    <lineage>
        <taxon>Bacteria</taxon>
        <taxon>Pseudomonadati</taxon>
        <taxon>Bacteroidota</taxon>
        <taxon>Flavobacteriia</taxon>
        <taxon>Flavobacteriales</taxon>
        <taxon>Weeksellaceae</taxon>
        <taxon>Chryseobacterium group</taxon>
        <taxon>Chryseobacterium</taxon>
    </lineage>
</organism>
<dbReference type="PANTHER" id="PTHR32305:SF15">
    <property type="entry name" value="PROTEIN RHSA-RELATED"/>
    <property type="match status" value="1"/>
</dbReference>
<dbReference type="EMBL" id="QNUE01000009">
    <property type="protein sequence ID" value="REC66371.1"/>
    <property type="molecule type" value="Genomic_DNA"/>
</dbReference>
<dbReference type="OrthoDB" id="964483at2"/>
<dbReference type="InterPro" id="IPR050708">
    <property type="entry name" value="T6SS_VgrG/RHS"/>
</dbReference>
<dbReference type="Gene3D" id="2.180.10.10">
    <property type="entry name" value="RHS repeat-associated core"/>
    <property type="match status" value="1"/>
</dbReference>
<reference evidence="1 2" key="1">
    <citation type="journal article" date="2007" name="Int. J. Syst. Evol. Microbiol.">
        <title>Chryseobacterium flavum sp. nov., isolated from polluted soil.</title>
        <authorList>
            <person name="Zhou Y."/>
            <person name="Dong J."/>
            <person name="Wang X."/>
            <person name="Huang X."/>
            <person name="Zhang K.Y."/>
            <person name="Zhang Y.Q."/>
            <person name="Guo Y.F."/>
            <person name="Lai R."/>
            <person name="Li W.J."/>
        </authorList>
    </citation>
    <scope>NUCLEOTIDE SEQUENCE [LARGE SCALE GENOMIC DNA]</scope>
    <source>
        <strain evidence="1 2">KCTC 12877</strain>
    </source>
</reference>
<comment type="caution">
    <text evidence="1">The sequence shown here is derived from an EMBL/GenBank/DDBJ whole genome shotgun (WGS) entry which is preliminary data.</text>
</comment>
<proteinExistence type="predicted"/>